<name>A0A3N4MAD7_9BACT</name>
<sequence length="81" mass="9301">MTTAYSTVTAREVLVFRTNIRFKKDLRQIGPVLEKEPGVLKWNVDREDTDKVLRIEASQLAPEKIIQLISREGFLCEELPG</sequence>
<evidence type="ECO:0008006" key="3">
    <source>
        <dbReference type="Google" id="ProtNLM"/>
    </source>
</evidence>
<dbReference type="RefSeq" id="WP_120516955.1">
    <property type="nucleotide sequence ID" value="NZ_QXZY01000007.1"/>
</dbReference>
<reference evidence="2" key="1">
    <citation type="submission" date="2018-11" db="EMBL/GenBank/DDBJ databases">
        <title>Chitinophaga lutea sp.nov., isolate from arsenic contaminated soil.</title>
        <authorList>
            <person name="Zong Y."/>
        </authorList>
    </citation>
    <scope>NUCLEOTIDE SEQUENCE [LARGE SCALE GENOMIC DNA]</scope>
    <source>
        <strain evidence="2">YLT18</strain>
    </source>
</reference>
<keyword evidence="2" id="KW-1185">Reference proteome</keyword>
<gene>
    <name evidence="1" type="ORF">EG028_11920</name>
</gene>
<evidence type="ECO:0000313" key="2">
    <source>
        <dbReference type="Proteomes" id="UP000279089"/>
    </source>
</evidence>
<organism evidence="1 2">
    <name type="scientific">Chitinophaga barathri</name>
    <dbReference type="NCBI Taxonomy" id="1647451"/>
    <lineage>
        <taxon>Bacteria</taxon>
        <taxon>Pseudomonadati</taxon>
        <taxon>Bacteroidota</taxon>
        <taxon>Chitinophagia</taxon>
        <taxon>Chitinophagales</taxon>
        <taxon>Chitinophagaceae</taxon>
        <taxon>Chitinophaga</taxon>
    </lineage>
</organism>
<dbReference type="AlphaFoldDB" id="A0A3N4MAD7"/>
<accession>A0A3N4MAD7</accession>
<protein>
    <recommendedName>
        <fullName evidence="3">Copper chaperone</fullName>
    </recommendedName>
</protein>
<dbReference type="OrthoDB" id="1036397at2"/>
<evidence type="ECO:0000313" key="1">
    <source>
        <dbReference type="EMBL" id="RPD40734.1"/>
    </source>
</evidence>
<comment type="caution">
    <text evidence="1">The sequence shown here is derived from an EMBL/GenBank/DDBJ whole genome shotgun (WGS) entry which is preliminary data.</text>
</comment>
<dbReference type="Proteomes" id="UP000279089">
    <property type="component" value="Unassembled WGS sequence"/>
</dbReference>
<proteinExistence type="predicted"/>
<dbReference type="EMBL" id="RMBX01000006">
    <property type="protein sequence ID" value="RPD40734.1"/>
    <property type="molecule type" value="Genomic_DNA"/>
</dbReference>